<dbReference type="GO" id="GO:0031119">
    <property type="term" value="P:tRNA pseudouridine synthesis"/>
    <property type="evidence" value="ECO:0007669"/>
    <property type="project" value="UniProtKB-UniRule"/>
</dbReference>
<sequence>MTAPSGILPLFKPAGMTSHDCVMKMRRLARTKKVGHTGTLDPDVTGVLPICIGQATKVADYLHEAPKVYRAVMQIGTSTDTQDASGTVVETKPVEPRLIEADIRGVVDRFIGEIEQVPPMYSAVKVDGKRLHELARAGQEVERKARRVTIYAIEIENIDTEVAEPQITFTVTCSKGTYVRTLCVDIGAALGYPAHMVRLQRISSGPFRLEECCTFEQIEQAVETGTFADLLRPLDLGLAQYPAVTVPAGRVQAIRNGLSQRFISLPDGNWHTGDKMRVYAPDGAFLALHEVVYIEENNKGMESKPVRVFPEGEA</sequence>
<dbReference type="CDD" id="cd02573">
    <property type="entry name" value="PseudoU_synth_EcTruB"/>
    <property type="match status" value="1"/>
</dbReference>
<dbReference type="RefSeq" id="WP_096465275.1">
    <property type="nucleotide sequence ID" value="NZ_AP017312.1"/>
</dbReference>
<dbReference type="PANTHER" id="PTHR13767:SF2">
    <property type="entry name" value="PSEUDOURIDYLATE SYNTHASE TRUB1"/>
    <property type="match status" value="1"/>
</dbReference>
<evidence type="ECO:0000256" key="5">
    <source>
        <dbReference type="HAMAP-Rule" id="MF_01080"/>
    </source>
</evidence>
<gene>
    <name evidence="5 6" type="primary">truB</name>
    <name evidence="6" type="ORF">CB4_01891</name>
</gene>
<dbReference type="Proteomes" id="UP000217696">
    <property type="component" value="Chromosome"/>
</dbReference>
<dbReference type="Pfam" id="PF16198">
    <property type="entry name" value="TruB_C_2"/>
    <property type="match status" value="1"/>
</dbReference>
<dbReference type="SUPFAM" id="SSF55120">
    <property type="entry name" value="Pseudouridine synthase"/>
    <property type="match status" value="1"/>
</dbReference>
<comment type="function">
    <text evidence="5">Responsible for synthesis of pseudouridine from uracil-55 in the psi GC loop of transfer RNAs.</text>
</comment>
<evidence type="ECO:0000256" key="2">
    <source>
        <dbReference type="ARBA" id="ARBA00005642"/>
    </source>
</evidence>
<dbReference type="HAMAP" id="MF_01080">
    <property type="entry name" value="TruB_bact"/>
    <property type="match status" value="1"/>
</dbReference>
<proteinExistence type="inferred from homology"/>
<dbReference type="OrthoDB" id="9802309at2"/>
<organism evidence="6 7">
    <name type="scientific">Aneurinibacillus soli</name>
    <dbReference type="NCBI Taxonomy" id="1500254"/>
    <lineage>
        <taxon>Bacteria</taxon>
        <taxon>Bacillati</taxon>
        <taxon>Bacillota</taxon>
        <taxon>Bacilli</taxon>
        <taxon>Bacillales</taxon>
        <taxon>Paenibacillaceae</taxon>
        <taxon>Aneurinibacillus group</taxon>
        <taxon>Aneurinibacillus</taxon>
    </lineage>
</organism>
<evidence type="ECO:0000313" key="6">
    <source>
        <dbReference type="EMBL" id="BAU27717.1"/>
    </source>
</evidence>
<accession>A0A0U5AVE3</accession>
<dbReference type="InterPro" id="IPR014780">
    <property type="entry name" value="tRNA_psdUridine_synth_TruB"/>
</dbReference>
<reference evidence="6 7" key="1">
    <citation type="submission" date="2015-12" db="EMBL/GenBank/DDBJ databases">
        <title>Genome sequence of Aneurinibacillus soli.</title>
        <authorList>
            <person name="Lee J.S."/>
            <person name="Lee K.C."/>
            <person name="Kim K.K."/>
            <person name="Lee B.W."/>
        </authorList>
    </citation>
    <scope>NUCLEOTIDE SEQUENCE [LARGE SCALE GENOMIC DNA]</scope>
    <source>
        <strain evidence="6 7">CB4</strain>
    </source>
</reference>
<keyword evidence="3 5" id="KW-0819">tRNA processing</keyword>
<dbReference type="GO" id="GO:1990481">
    <property type="term" value="P:mRNA pseudouridine synthesis"/>
    <property type="evidence" value="ECO:0007669"/>
    <property type="project" value="TreeGrafter"/>
</dbReference>
<dbReference type="Pfam" id="PF01509">
    <property type="entry name" value="TruB_N"/>
    <property type="match status" value="1"/>
</dbReference>
<dbReference type="InterPro" id="IPR020103">
    <property type="entry name" value="PsdUridine_synth_cat_dom_sf"/>
</dbReference>
<dbReference type="EMBL" id="AP017312">
    <property type="protein sequence ID" value="BAU27717.1"/>
    <property type="molecule type" value="Genomic_DNA"/>
</dbReference>
<protein>
    <recommendedName>
        <fullName evidence="5">tRNA pseudouridine synthase B</fullName>
        <ecNumber evidence="5">5.4.99.25</ecNumber>
    </recommendedName>
    <alternativeName>
        <fullName evidence="5">tRNA pseudouridine(55) synthase</fullName>
        <shortName evidence="5">Psi55 synthase</shortName>
    </alternativeName>
    <alternativeName>
        <fullName evidence="5">tRNA pseudouridylate synthase</fullName>
    </alternativeName>
    <alternativeName>
        <fullName evidence="5">tRNA-uridine isomerase</fullName>
    </alternativeName>
</protein>
<dbReference type="Gene3D" id="3.30.2350.10">
    <property type="entry name" value="Pseudouridine synthase"/>
    <property type="match status" value="1"/>
</dbReference>
<dbReference type="NCBIfam" id="TIGR00431">
    <property type="entry name" value="TruB"/>
    <property type="match status" value="1"/>
</dbReference>
<dbReference type="InterPro" id="IPR032819">
    <property type="entry name" value="TruB_C"/>
</dbReference>
<dbReference type="KEGG" id="asoc:CB4_01891"/>
<comment type="similarity">
    <text evidence="2 5">Belongs to the pseudouridine synthase TruB family. Type 1 subfamily.</text>
</comment>
<evidence type="ECO:0000256" key="1">
    <source>
        <dbReference type="ARBA" id="ARBA00000385"/>
    </source>
</evidence>
<dbReference type="FunFam" id="3.30.2350.10:FF:000011">
    <property type="entry name" value="tRNA pseudouridine synthase B"/>
    <property type="match status" value="1"/>
</dbReference>
<dbReference type="AlphaFoldDB" id="A0A0U5AVE3"/>
<keyword evidence="4 5" id="KW-0413">Isomerase</keyword>
<feature type="active site" description="Nucleophile" evidence="5">
    <location>
        <position position="41"/>
    </location>
</feature>
<dbReference type="PANTHER" id="PTHR13767">
    <property type="entry name" value="TRNA-PSEUDOURIDINE SYNTHASE"/>
    <property type="match status" value="1"/>
</dbReference>
<evidence type="ECO:0000313" key="7">
    <source>
        <dbReference type="Proteomes" id="UP000217696"/>
    </source>
</evidence>
<evidence type="ECO:0000256" key="4">
    <source>
        <dbReference type="ARBA" id="ARBA00023235"/>
    </source>
</evidence>
<name>A0A0U5AVE3_9BACL</name>
<keyword evidence="7" id="KW-1185">Reference proteome</keyword>
<dbReference type="InterPro" id="IPR002501">
    <property type="entry name" value="PsdUridine_synth_N"/>
</dbReference>
<dbReference type="GO" id="GO:0160148">
    <property type="term" value="F:tRNA pseudouridine(55) synthase activity"/>
    <property type="evidence" value="ECO:0007669"/>
    <property type="project" value="UniProtKB-EC"/>
</dbReference>
<evidence type="ECO:0000256" key="3">
    <source>
        <dbReference type="ARBA" id="ARBA00022694"/>
    </source>
</evidence>
<dbReference type="EC" id="5.4.99.25" evidence="5"/>
<comment type="catalytic activity">
    <reaction evidence="1 5">
        <text>uridine(55) in tRNA = pseudouridine(55) in tRNA</text>
        <dbReference type="Rhea" id="RHEA:42532"/>
        <dbReference type="Rhea" id="RHEA-COMP:10101"/>
        <dbReference type="Rhea" id="RHEA-COMP:10102"/>
        <dbReference type="ChEBI" id="CHEBI:65314"/>
        <dbReference type="ChEBI" id="CHEBI:65315"/>
        <dbReference type="EC" id="5.4.99.25"/>
    </reaction>
</comment>
<dbReference type="GO" id="GO:0003723">
    <property type="term" value="F:RNA binding"/>
    <property type="evidence" value="ECO:0007669"/>
    <property type="project" value="InterPro"/>
</dbReference>